<feature type="region of interest" description="Disordered" evidence="1">
    <location>
        <begin position="58"/>
        <end position="103"/>
    </location>
</feature>
<feature type="transmembrane region" description="Helical" evidence="2">
    <location>
        <begin position="110"/>
        <end position="128"/>
    </location>
</feature>
<evidence type="ECO:0000313" key="3">
    <source>
        <dbReference type="EMBL" id="KAK3401661.1"/>
    </source>
</evidence>
<feature type="compositionally biased region" description="Basic residues" evidence="1">
    <location>
        <begin position="58"/>
        <end position="70"/>
    </location>
</feature>
<comment type="caution">
    <text evidence="3">The sequence shown here is derived from an EMBL/GenBank/DDBJ whole genome shotgun (WGS) entry which is preliminary data.</text>
</comment>
<dbReference type="EMBL" id="JAUTDP010000002">
    <property type="protein sequence ID" value="KAK3401661.1"/>
    <property type="molecule type" value="Genomic_DNA"/>
</dbReference>
<organism evidence="3 4">
    <name type="scientific">Sordaria brevicollis</name>
    <dbReference type="NCBI Taxonomy" id="83679"/>
    <lineage>
        <taxon>Eukaryota</taxon>
        <taxon>Fungi</taxon>
        <taxon>Dikarya</taxon>
        <taxon>Ascomycota</taxon>
        <taxon>Pezizomycotina</taxon>
        <taxon>Sordariomycetes</taxon>
        <taxon>Sordariomycetidae</taxon>
        <taxon>Sordariales</taxon>
        <taxon>Sordariaceae</taxon>
        <taxon>Sordaria</taxon>
    </lineage>
</organism>
<gene>
    <name evidence="3" type="ORF">B0T20DRAFT_389597</name>
</gene>
<name>A0AAE0UEV3_SORBR</name>
<dbReference type="AlphaFoldDB" id="A0AAE0UEV3"/>
<proteinExistence type="predicted"/>
<evidence type="ECO:0000313" key="4">
    <source>
        <dbReference type="Proteomes" id="UP001281003"/>
    </source>
</evidence>
<protein>
    <submittedName>
        <fullName evidence="3">Uncharacterized protein</fullName>
    </submittedName>
</protein>
<keyword evidence="4" id="KW-1185">Reference proteome</keyword>
<evidence type="ECO:0000256" key="1">
    <source>
        <dbReference type="SAM" id="MobiDB-lite"/>
    </source>
</evidence>
<keyword evidence="2" id="KW-1133">Transmembrane helix</keyword>
<reference evidence="3" key="1">
    <citation type="journal article" date="2023" name="Mol. Phylogenet. Evol.">
        <title>Genome-scale phylogeny and comparative genomics of the fungal order Sordariales.</title>
        <authorList>
            <person name="Hensen N."/>
            <person name="Bonometti L."/>
            <person name="Westerberg I."/>
            <person name="Brannstrom I.O."/>
            <person name="Guillou S."/>
            <person name="Cros-Aarteil S."/>
            <person name="Calhoun S."/>
            <person name="Haridas S."/>
            <person name="Kuo A."/>
            <person name="Mondo S."/>
            <person name="Pangilinan J."/>
            <person name="Riley R."/>
            <person name="LaButti K."/>
            <person name="Andreopoulos B."/>
            <person name="Lipzen A."/>
            <person name="Chen C."/>
            <person name="Yan M."/>
            <person name="Daum C."/>
            <person name="Ng V."/>
            <person name="Clum A."/>
            <person name="Steindorff A."/>
            <person name="Ohm R.A."/>
            <person name="Martin F."/>
            <person name="Silar P."/>
            <person name="Natvig D.O."/>
            <person name="Lalanne C."/>
            <person name="Gautier V."/>
            <person name="Ament-Velasquez S.L."/>
            <person name="Kruys A."/>
            <person name="Hutchinson M.I."/>
            <person name="Powell A.J."/>
            <person name="Barry K."/>
            <person name="Miller A.N."/>
            <person name="Grigoriev I.V."/>
            <person name="Debuchy R."/>
            <person name="Gladieux P."/>
            <person name="Hiltunen Thoren M."/>
            <person name="Johannesson H."/>
        </authorList>
    </citation>
    <scope>NUCLEOTIDE SEQUENCE</scope>
    <source>
        <strain evidence="3">FGSC 1904</strain>
    </source>
</reference>
<sequence>MALRSEAKRIEISHVLQSLDRTRKASDCAWMKEPNGLKETSQKLKVESRAIIALRRIRKTGRAKPHHSLPNHKSVSGHSLSIDDDDNAGNHQVADRHRASQPPQRNQHPYYYYYYYYYCCCCYYYYYYYYRCRYSLIRGG</sequence>
<keyword evidence="2" id="KW-0472">Membrane</keyword>
<accession>A0AAE0UEV3</accession>
<reference evidence="3" key="2">
    <citation type="submission" date="2023-07" db="EMBL/GenBank/DDBJ databases">
        <authorList>
            <consortium name="Lawrence Berkeley National Laboratory"/>
            <person name="Haridas S."/>
            <person name="Hensen N."/>
            <person name="Bonometti L."/>
            <person name="Westerberg I."/>
            <person name="Brannstrom I.O."/>
            <person name="Guillou S."/>
            <person name="Cros-Aarteil S."/>
            <person name="Calhoun S."/>
            <person name="Kuo A."/>
            <person name="Mondo S."/>
            <person name="Pangilinan J."/>
            <person name="Riley R."/>
            <person name="LaButti K."/>
            <person name="Andreopoulos B."/>
            <person name="Lipzen A."/>
            <person name="Chen C."/>
            <person name="Yanf M."/>
            <person name="Daum C."/>
            <person name="Ng V."/>
            <person name="Clum A."/>
            <person name="Steindorff A."/>
            <person name="Ohm R."/>
            <person name="Martin F."/>
            <person name="Silar P."/>
            <person name="Natvig D."/>
            <person name="Lalanne C."/>
            <person name="Gautier V."/>
            <person name="Ament-velasquez S.L."/>
            <person name="Kruys A."/>
            <person name="Hutchinson M.I."/>
            <person name="Powell A.J."/>
            <person name="Barry K."/>
            <person name="Miller A.N."/>
            <person name="Grigoriev I.V."/>
            <person name="Debuchy R."/>
            <person name="Gladieux P."/>
            <person name="Thoren M.H."/>
            <person name="Johannesson H."/>
        </authorList>
    </citation>
    <scope>NUCLEOTIDE SEQUENCE</scope>
    <source>
        <strain evidence="3">FGSC 1904</strain>
    </source>
</reference>
<evidence type="ECO:0000256" key="2">
    <source>
        <dbReference type="SAM" id="Phobius"/>
    </source>
</evidence>
<keyword evidence="2" id="KW-0812">Transmembrane</keyword>
<dbReference type="Proteomes" id="UP001281003">
    <property type="component" value="Unassembled WGS sequence"/>
</dbReference>